<dbReference type="STRING" id="188477.A0A3S0ZWX3"/>
<reference evidence="2 3" key="1">
    <citation type="submission" date="2019-01" db="EMBL/GenBank/DDBJ databases">
        <title>A draft genome assembly of the solar-powered sea slug Elysia chlorotica.</title>
        <authorList>
            <person name="Cai H."/>
            <person name="Li Q."/>
            <person name="Fang X."/>
            <person name="Li J."/>
            <person name="Curtis N.E."/>
            <person name="Altenburger A."/>
            <person name="Shibata T."/>
            <person name="Feng M."/>
            <person name="Maeda T."/>
            <person name="Schwartz J.A."/>
            <person name="Shigenobu S."/>
            <person name="Lundholm N."/>
            <person name="Nishiyama T."/>
            <person name="Yang H."/>
            <person name="Hasebe M."/>
            <person name="Li S."/>
            <person name="Pierce S.K."/>
            <person name="Wang J."/>
        </authorList>
    </citation>
    <scope>NUCLEOTIDE SEQUENCE [LARGE SCALE GENOMIC DNA]</scope>
    <source>
        <strain evidence="2">EC2010</strain>
        <tissue evidence="2">Whole organism of an adult</tissue>
    </source>
</reference>
<proteinExistence type="predicted"/>
<organism evidence="2 3">
    <name type="scientific">Elysia chlorotica</name>
    <name type="common">Eastern emerald elysia</name>
    <name type="synonym">Sea slug</name>
    <dbReference type="NCBI Taxonomy" id="188477"/>
    <lineage>
        <taxon>Eukaryota</taxon>
        <taxon>Metazoa</taxon>
        <taxon>Spiralia</taxon>
        <taxon>Lophotrochozoa</taxon>
        <taxon>Mollusca</taxon>
        <taxon>Gastropoda</taxon>
        <taxon>Heterobranchia</taxon>
        <taxon>Euthyneura</taxon>
        <taxon>Panpulmonata</taxon>
        <taxon>Sacoglossa</taxon>
        <taxon>Placobranchoidea</taxon>
        <taxon>Plakobranchidae</taxon>
        <taxon>Elysia</taxon>
    </lineage>
</organism>
<feature type="compositionally biased region" description="Low complexity" evidence="1">
    <location>
        <begin position="115"/>
        <end position="126"/>
    </location>
</feature>
<feature type="region of interest" description="Disordered" evidence="1">
    <location>
        <begin position="1"/>
        <end position="41"/>
    </location>
</feature>
<name>A0A3S0ZWX3_ELYCH</name>
<dbReference type="OrthoDB" id="10678022at2759"/>
<dbReference type="EMBL" id="RQTK01000186">
    <property type="protein sequence ID" value="RUS85010.1"/>
    <property type="molecule type" value="Genomic_DNA"/>
</dbReference>
<comment type="caution">
    <text evidence="2">The sequence shown here is derived from an EMBL/GenBank/DDBJ whole genome shotgun (WGS) entry which is preliminary data.</text>
</comment>
<dbReference type="Proteomes" id="UP000271974">
    <property type="component" value="Unassembled WGS sequence"/>
</dbReference>
<dbReference type="AlphaFoldDB" id="A0A3S0ZWX3"/>
<gene>
    <name evidence="2" type="ORF">EGW08_007255</name>
</gene>
<feature type="region of interest" description="Disordered" evidence="1">
    <location>
        <begin position="107"/>
        <end position="126"/>
    </location>
</feature>
<accession>A0A3S0ZWX3</accession>
<feature type="compositionally biased region" description="Basic and acidic residues" evidence="1">
    <location>
        <begin position="1"/>
        <end position="12"/>
    </location>
</feature>
<evidence type="ECO:0000313" key="2">
    <source>
        <dbReference type="EMBL" id="RUS85010.1"/>
    </source>
</evidence>
<evidence type="ECO:0000313" key="3">
    <source>
        <dbReference type="Proteomes" id="UP000271974"/>
    </source>
</evidence>
<evidence type="ECO:0000256" key="1">
    <source>
        <dbReference type="SAM" id="MobiDB-lite"/>
    </source>
</evidence>
<protein>
    <submittedName>
        <fullName evidence="2">Uncharacterized protein</fullName>
    </submittedName>
</protein>
<keyword evidence="3" id="KW-1185">Reference proteome</keyword>
<sequence length="490" mass="53285">MPMRTSDKRFEKTVTPTAASLHSMEGEAPEEHGVSGTSNSAVKNSWRIEEVRKIFALMREEYEESKKLLPHRRYKELKRIIEMLTAEPITQKLRYLSTVESDLRYTQARHRAPMRSRGSASSAGTRSIPFTSSLSSSLNATQISSASSCGANFESNDSIFSYFNSNRSSSGNILGSLDAASSPSCQWWRDKLNNGQHIFSNSIADMKNSFLDIFHSGPRSPVQASTARTRRSHIDVLSGAKRRCCPTRGYPLGNASSKEDLLLTVLTQHNLPARTPASTTCQHNLPAQPASTTCQHNLPAQTCRHNLPAQPAGTTCQHNLPAQPASTTCRHNLPAQPAGTTCQHNLPAQPASTTCRHNLPAQPAGTTCQHNLPAQPASTTCQHNLPAQPAGTTCQHNLPAPSWCYVKPVRPRACTVPTARYPDTEPAPDISNLTGLVSAHLQPGYLQSYRACVFSPGSPYPAAFRPQFLSFIVSAEAGVDSSFTSRGLVL</sequence>